<evidence type="ECO:0000313" key="1">
    <source>
        <dbReference type="EMBL" id="KIO11204.1"/>
    </source>
</evidence>
<reference evidence="2" key="2">
    <citation type="submission" date="2015-01" db="EMBL/GenBank/DDBJ databases">
        <title>Evolutionary Origins and Diversification of the Mycorrhizal Mutualists.</title>
        <authorList>
            <consortium name="DOE Joint Genome Institute"/>
            <consortium name="Mycorrhizal Genomics Consortium"/>
            <person name="Kohler A."/>
            <person name="Kuo A."/>
            <person name="Nagy L.G."/>
            <person name="Floudas D."/>
            <person name="Copeland A."/>
            <person name="Barry K.W."/>
            <person name="Cichocki N."/>
            <person name="Veneault-Fourrey C."/>
            <person name="LaButti K."/>
            <person name="Lindquist E.A."/>
            <person name="Lipzen A."/>
            <person name="Lundell T."/>
            <person name="Morin E."/>
            <person name="Murat C."/>
            <person name="Riley R."/>
            <person name="Ohm R."/>
            <person name="Sun H."/>
            <person name="Tunlid A."/>
            <person name="Henrissat B."/>
            <person name="Grigoriev I.V."/>
            <person name="Hibbett D.S."/>
            <person name="Martin F."/>
        </authorList>
    </citation>
    <scope>NUCLEOTIDE SEQUENCE [LARGE SCALE GENOMIC DNA]</scope>
    <source>
        <strain evidence="2">Marx 270</strain>
    </source>
</reference>
<protein>
    <submittedName>
        <fullName evidence="1">Uncharacterized protein</fullName>
    </submittedName>
</protein>
<organism evidence="1 2">
    <name type="scientific">Pisolithus tinctorius Marx 270</name>
    <dbReference type="NCBI Taxonomy" id="870435"/>
    <lineage>
        <taxon>Eukaryota</taxon>
        <taxon>Fungi</taxon>
        <taxon>Dikarya</taxon>
        <taxon>Basidiomycota</taxon>
        <taxon>Agaricomycotina</taxon>
        <taxon>Agaricomycetes</taxon>
        <taxon>Agaricomycetidae</taxon>
        <taxon>Boletales</taxon>
        <taxon>Sclerodermatineae</taxon>
        <taxon>Pisolithaceae</taxon>
        <taxon>Pisolithus</taxon>
    </lineage>
</organism>
<dbReference type="EMBL" id="KN831950">
    <property type="protein sequence ID" value="KIO11204.1"/>
    <property type="molecule type" value="Genomic_DNA"/>
</dbReference>
<keyword evidence="2" id="KW-1185">Reference proteome</keyword>
<gene>
    <name evidence="1" type="ORF">M404DRAFT_994858</name>
</gene>
<proteinExistence type="predicted"/>
<dbReference type="AlphaFoldDB" id="A0A0C3PRH2"/>
<dbReference type="InParanoid" id="A0A0C3PRH2"/>
<dbReference type="Proteomes" id="UP000054217">
    <property type="component" value="Unassembled WGS sequence"/>
</dbReference>
<sequence>MQPSEIRGHRDNHDAKLQIWQSLLCPSLRRAVQRNFFGQFSRVDNALQGRISPTCIKYVPHSDSMQDILAV</sequence>
<accession>A0A0C3PRH2</accession>
<evidence type="ECO:0000313" key="2">
    <source>
        <dbReference type="Proteomes" id="UP000054217"/>
    </source>
</evidence>
<name>A0A0C3PRH2_PISTI</name>
<dbReference type="HOGENOM" id="CLU_2741088_0_0_1"/>
<reference evidence="1 2" key="1">
    <citation type="submission" date="2014-04" db="EMBL/GenBank/DDBJ databases">
        <authorList>
            <consortium name="DOE Joint Genome Institute"/>
            <person name="Kuo A."/>
            <person name="Kohler A."/>
            <person name="Costa M.D."/>
            <person name="Nagy L.G."/>
            <person name="Floudas D."/>
            <person name="Copeland A."/>
            <person name="Barry K.W."/>
            <person name="Cichocki N."/>
            <person name="Veneault-Fourrey C."/>
            <person name="LaButti K."/>
            <person name="Lindquist E.A."/>
            <person name="Lipzen A."/>
            <person name="Lundell T."/>
            <person name="Morin E."/>
            <person name="Murat C."/>
            <person name="Sun H."/>
            <person name="Tunlid A."/>
            <person name="Henrissat B."/>
            <person name="Grigoriev I.V."/>
            <person name="Hibbett D.S."/>
            <person name="Martin F."/>
            <person name="Nordberg H.P."/>
            <person name="Cantor M.N."/>
            <person name="Hua S.X."/>
        </authorList>
    </citation>
    <scope>NUCLEOTIDE SEQUENCE [LARGE SCALE GENOMIC DNA]</scope>
    <source>
        <strain evidence="1 2">Marx 270</strain>
    </source>
</reference>